<dbReference type="RefSeq" id="WP_133539831.1">
    <property type="nucleotide sequence ID" value="NZ_SNXI01000009.1"/>
</dbReference>
<organism evidence="2 3">
    <name type="scientific">Idiomarina aquatica</name>
    <dbReference type="NCBI Taxonomy" id="1327752"/>
    <lineage>
        <taxon>Bacteria</taxon>
        <taxon>Pseudomonadati</taxon>
        <taxon>Pseudomonadota</taxon>
        <taxon>Gammaproteobacteria</taxon>
        <taxon>Alteromonadales</taxon>
        <taxon>Idiomarinaceae</taxon>
        <taxon>Idiomarina</taxon>
    </lineage>
</organism>
<protein>
    <recommendedName>
        <fullName evidence="4">Copper(I)-binding protein</fullName>
    </recommendedName>
</protein>
<dbReference type="SUPFAM" id="SSF110087">
    <property type="entry name" value="DR1885-like metal-binding protein"/>
    <property type="match status" value="1"/>
</dbReference>
<evidence type="ECO:0000256" key="1">
    <source>
        <dbReference type="SAM" id="SignalP"/>
    </source>
</evidence>
<dbReference type="PANTHER" id="PTHR36302:SF1">
    <property type="entry name" value="COPPER CHAPERONE PCU(A)C"/>
    <property type="match status" value="1"/>
</dbReference>
<sequence length="139" mass="14948">MRKTILLLFTACISFMGNTAELVMTDGWARASIPGAANGAAYLSLKNTGDDAVTLVGMSSEVAKVTELHTHIHADGMMRMEHVPSKVISPGESLIMQPGGYHVMLMGLKQPLQENGMLHIVLDFADGTQQTLDVGIRKP</sequence>
<dbReference type="InterPro" id="IPR058248">
    <property type="entry name" value="Lxx211020-like"/>
</dbReference>
<comment type="caution">
    <text evidence="2">The sequence shown here is derived from an EMBL/GenBank/DDBJ whole genome shotgun (WGS) entry which is preliminary data.</text>
</comment>
<gene>
    <name evidence="2" type="ORF">DEU29_1094</name>
</gene>
<evidence type="ECO:0000313" key="3">
    <source>
        <dbReference type="Proteomes" id="UP000295531"/>
    </source>
</evidence>
<evidence type="ECO:0000313" key="2">
    <source>
        <dbReference type="EMBL" id="TDP32575.1"/>
    </source>
</evidence>
<accession>A0A4R6P5B2</accession>
<dbReference type="Proteomes" id="UP000295531">
    <property type="component" value="Unassembled WGS sequence"/>
</dbReference>
<keyword evidence="3" id="KW-1185">Reference proteome</keyword>
<proteinExistence type="predicted"/>
<feature type="signal peptide" evidence="1">
    <location>
        <begin position="1"/>
        <end position="19"/>
    </location>
</feature>
<dbReference type="InterPro" id="IPR007410">
    <property type="entry name" value="LpqE-like"/>
</dbReference>
<keyword evidence="1" id="KW-0732">Signal</keyword>
<dbReference type="AlphaFoldDB" id="A0A4R6P5B2"/>
<dbReference type="OrthoDB" id="9796962at2"/>
<feature type="chain" id="PRO_5020543587" description="Copper(I)-binding protein" evidence="1">
    <location>
        <begin position="20"/>
        <end position="139"/>
    </location>
</feature>
<dbReference type="PANTHER" id="PTHR36302">
    <property type="entry name" value="BLR7088 PROTEIN"/>
    <property type="match status" value="1"/>
</dbReference>
<name>A0A4R6P5B2_9GAMM</name>
<dbReference type="Gene3D" id="2.60.40.1890">
    <property type="entry name" value="PCu(A)C copper chaperone"/>
    <property type="match status" value="1"/>
</dbReference>
<reference evidence="2 3" key="1">
    <citation type="submission" date="2019-03" db="EMBL/GenBank/DDBJ databases">
        <title>Freshwater and sediment microbial communities from various areas in North America, analyzing microbe dynamics in response to fracking.</title>
        <authorList>
            <person name="Lamendella R."/>
        </authorList>
    </citation>
    <scope>NUCLEOTIDE SEQUENCE [LARGE SCALE GENOMIC DNA]</scope>
    <source>
        <strain evidence="2 3">18_TX</strain>
    </source>
</reference>
<evidence type="ECO:0008006" key="4">
    <source>
        <dbReference type="Google" id="ProtNLM"/>
    </source>
</evidence>
<dbReference type="EMBL" id="SNXI01000009">
    <property type="protein sequence ID" value="TDP32575.1"/>
    <property type="molecule type" value="Genomic_DNA"/>
</dbReference>
<dbReference type="InterPro" id="IPR036182">
    <property type="entry name" value="PCuAC_sf"/>
</dbReference>
<dbReference type="Pfam" id="PF04314">
    <property type="entry name" value="PCuAC"/>
    <property type="match status" value="1"/>
</dbReference>